<dbReference type="PANTHER" id="PTHR33931:SF2">
    <property type="entry name" value="HOLIN-LIKE PROTEIN CIDA"/>
    <property type="match status" value="1"/>
</dbReference>
<evidence type="ECO:0000256" key="1">
    <source>
        <dbReference type="ARBA" id="ARBA00004651"/>
    </source>
</evidence>
<dbReference type="AlphaFoldDB" id="A0A0S1XEN5"/>
<accession>A0A0S1XEN5</accession>
<dbReference type="EMBL" id="CP013050">
    <property type="protein sequence ID" value="ALM76195.1"/>
    <property type="molecule type" value="Genomic_DNA"/>
</dbReference>
<comment type="subcellular location">
    <subcellularLocation>
        <location evidence="1">Cell membrane</location>
        <topology evidence="1">Multi-pass membrane protein</topology>
    </subcellularLocation>
</comment>
<evidence type="ECO:0000256" key="2">
    <source>
        <dbReference type="ARBA" id="ARBA00022475"/>
    </source>
</evidence>
<protein>
    <submittedName>
        <fullName evidence="7">Effector of murein hydrolase LrgA</fullName>
    </submittedName>
</protein>
<feature type="transmembrane region" description="Helical" evidence="6">
    <location>
        <begin position="57"/>
        <end position="78"/>
    </location>
</feature>
<sequence>MYKGLAIIFGFLFLGEIVVRVLNLPIPGNVVGMILLTLALIFNVVKIEDVEKEAELFVKNMSIMFIPPGVGIVLYWGLIKSQAVPIFVALIVSFFVTIILTAKFVEFLGGKEG</sequence>
<name>A0A0S1XEN5_THEBA</name>
<dbReference type="GeneID" id="26137518"/>
<keyword evidence="2" id="KW-1003">Cell membrane</keyword>
<dbReference type="PANTHER" id="PTHR33931">
    <property type="entry name" value="HOLIN-LIKE PROTEIN CIDA-RELATED"/>
    <property type="match status" value="1"/>
</dbReference>
<dbReference type="Pfam" id="PF03788">
    <property type="entry name" value="LrgA"/>
    <property type="match status" value="1"/>
</dbReference>
<dbReference type="GeneID" id="10042290"/>
<dbReference type="Proteomes" id="UP000066042">
    <property type="component" value="Chromosome"/>
</dbReference>
<evidence type="ECO:0000313" key="8">
    <source>
        <dbReference type="Proteomes" id="UP000066042"/>
    </source>
</evidence>
<dbReference type="RefSeq" id="WP_048159841.1">
    <property type="nucleotide sequence ID" value="NZ_CP013050.1"/>
</dbReference>
<keyword evidence="5 6" id="KW-0472">Membrane</keyword>
<feature type="transmembrane region" description="Helical" evidence="6">
    <location>
        <begin position="30"/>
        <end position="45"/>
    </location>
</feature>
<dbReference type="GO" id="GO:0005886">
    <property type="term" value="C:plasma membrane"/>
    <property type="evidence" value="ECO:0007669"/>
    <property type="project" value="UniProtKB-SubCell"/>
</dbReference>
<evidence type="ECO:0000256" key="5">
    <source>
        <dbReference type="ARBA" id="ARBA00023136"/>
    </source>
</evidence>
<reference evidence="7 8" key="1">
    <citation type="journal article" date="2016" name="Genome Announc.">
        <title>Complete genome sequence of the hyperthermophilic and piezophilic archaeon Thermococcus barophilus Ch5, capable of growth at the expense of hydrogenogenesis from carbon monoxide and formate.</title>
        <authorList>
            <person name="Oger P."/>
            <person name="Sokolova T.G."/>
            <person name="Kozhevnikova D.A."/>
            <person name="Taranov E.A."/>
            <person name="Vannier P."/>
            <person name="Lee H.S."/>
            <person name="Kwon K.K."/>
            <person name="Kang S.G."/>
            <person name="Lee J.H."/>
            <person name="Bonch-Osmolovskaya E.A."/>
            <person name="Lebedinsky A.V."/>
        </authorList>
    </citation>
    <scope>NUCLEOTIDE SEQUENCE [LARGE SCALE GENOMIC DNA]</scope>
    <source>
        <strain evidence="8">Ch5</strain>
    </source>
</reference>
<keyword evidence="4 6" id="KW-1133">Transmembrane helix</keyword>
<feature type="transmembrane region" description="Helical" evidence="6">
    <location>
        <begin position="84"/>
        <end position="105"/>
    </location>
</feature>
<keyword evidence="7" id="KW-0378">Hydrolase</keyword>
<proteinExistence type="predicted"/>
<dbReference type="PATRIC" id="fig|55802.8.peg.2279"/>
<dbReference type="GO" id="GO:0016787">
    <property type="term" value="F:hydrolase activity"/>
    <property type="evidence" value="ECO:0007669"/>
    <property type="project" value="UniProtKB-KW"/>
</dbReference>
<dbReference type="STRING" id="55802.TBCH5v1_2299"/>
<gene>
    <name evidence="7" type="ORF">TBCH5v1_2299</name>
</gene>
<evidence type="ECO:0000256" key="3">
    <source>
        <dbReference type="ARBA" id="ARBA00022692"/>
    </source>
</evidence>
<keyword evidence="3 6" id="KW-0812">Transmembrane</keyword>
<evidence type="ECO:0000256" key="6">
    <source>
        <dbReference type="SAM" id="Phobius"/>
    </source>
</evidence>
<dbReference type="InterPro" id="IPR005538">
    <property type="entry name" value="LrgA/CidA"/>
</dbReference>
<evidence type="ECO:0000256" key="4">
    <source>
        <dbReference type="ARBA" id="ARBA00022989"/>
    </source>
</evidence>
<organism evidence="7 8">
    <name type="scientific">Thermococcus barophilus</name>
    <dbReference type="NCBI Taxonomy" id="55802"/>
    <lineage>
        <taxon>Archaea</taxon>
        <taxon>Methanobacteriati</taxon>
        <taxon>Methanobacteriota</taxon>
        <taxon>Thermococci</taxon>
        <taxon>Thermococcales</taxon>
        <taxon>Thermococcaceae</taxon>
        <taxon>Thermococcus</taxon>
    </lineage>
</organism>
<evidence type="ECO:0000313" key="7">
    <source>
        <dbReference type="EMBL" id="ALM76195.1"/>
    </source>
</evidence>